<comment type="caution">
    <text evidence="1">The sequence shown here is derived from an EMBL/GenBank/DDBJ whole genome shotgun (WGS) entry which is preliminary data.</text>
</comment>
<dbReference type="OrthoDB" id="3849814at2759"/>
<dbReference type="EMBL" id="JAHFYH010000087">
    <property type="protein sequence ID" value="KAH0214122.1"/>
    <property type="molecule type" value="Genomic_DNA"/>
</dbReference>
<feature type="non-terminal residue" evidence="1">
    <location>
        <position position="256"/>
    </location>
</feature>
<dbReference type="Proteomes" id="UP000767238">
    <property type="component" value="Unassembled WGS sequence"/>
</dbReference>
<sequence>MLSLLMTSRKIRHEVVLSLRHHLRRLGQARLFVEAQRYHTGWKAAAVVHDDSNETPTDFVIPGDLTPDKLVLKTKRSYFLWPKNMMATWKQDSLLQVFDSLTCSVSWNHYFRVQITITIADDGEKAVNVRLEPHPQWRDGFTTHPNEYVEMKETNDTAIAKLQAGMQRRIRAFPAINRELVQAVVGVLSNIGWHFIPRGEVIDSHGLPSTFRTMWHISVPRTVAHTVARKENWSREAGMDVVRKLGDEWKYSCCSM</sequence>
<accession>A0A9P8K585</accession>
<reference evidence="1" key="1">
    <citation type="journal article" date="2021" name="J Fungi (Basel)">
        <title>Virulence traits and population genomics of the black yeast Aureobasidium melanogenum.</title>
        <authorList>
            <person name="Cernosa A."/>
            <person name="Sun X."/>
            <person name="Gostincar C."/>
            <person name="Fang C."/>
            <person name="Gunde-Cimerman N."/>
            <person name="Song Z."/>
        </authorList>
    </citation>
    <scope>NUCLEOTIDE SEQUENCE</scope>
    <source>
        <strain evidence="1">EXF-8016</strain>
    </source>
</reference>
<name>A0A9P8K585_AURME</name>
<evidence type="ECO:0000313" key="1">
    <source>
        <dbReference type="EMBL" id="KAH0214122.1"/>
    </source>
</evidence>
<organism evidence="1 2">
    <name type="scientific">Aureobasidium melanogenum</name>
    <name type="common">Aureobasidium pullulans var. melanogenum</name>
    <dbReference type="NCBI Taxonomy" id="46634"/>
    <lineage>
        <taxon>Eukaryota</taxon>
        <taxon>Fungi</taxon>
        <taxon>Dikarya</taxon>
        <taxon>Ascomycota</taxon>
        <taxon>Pezizomycotina</taxon>
        <taxon>Dothideomycetes</taxon>
        <taxon>Dothideomycetidae</taxon>
        <taxon>Dothideales</taxon>
        <taxon>Saccotheciaceae</taxon>
        <taxon>Aureobasidium</taxon>
    </lineage>
</organism>
<reference evidence="1" key="2">
    <citation type="submission" date="2021-08" db="EMBL/GenBank/DDBJ databases">
        <authorList>
            <person name="Gostincar C."/>
            <person name="Sun X."/>
            <person name="Song Z."/>
            <person name="Gunde-Cimerman N."/>
        </authorList>
    </citation>
    <scope>NUCLEOTIDE SEQUENCE</scope>
    <source>
        <strain evidence="1">EXF-8016</strain>
    </source>
</reference>
<evidence type="ECO:0000313" key="2">
    <source>
        <dbReference type="Proteomes" id="UP000767238"/>
    </source>
</evidence>
<proteinExistence type="predicted"/>
<protein>
    <submittedName>
        <fullName evidence="1">Uncharacterized protein</fullName>
    </submittedName>
</protein>
<gene>
    <name evidence="1" type="ORF">KCV03_g8570</name>
</gene>
<dbReference type="AlphaFoldDB" id="A0A9P8K585"/>